<reference evidence="3 4" key="1">
    <citation type="journal article" date="2015" name="Fungal Genet. Biol.">
        <title>Evolution of novel wood decay mechanisms in Agaricales revealed by the genome sequences of Fistulina hepatica and Cylindrobasidium torrendii.</title>
        <authorList>
            <person name="Floudas D."/>
            <person name="Held B.W."/>
            <person name="Riley R."/>
            <person name="Nagy L.G."/>
            <person name="Koehler G."/>
            <person name="Ransdell A.S."/>
            <person name="Younus H."/>
            <person name="Chow J."/>
            <person name="Chiniquy J."/>
            <person name="Lipzen A."/>
            <person name="Tritt A."/>
            <person name="Sun H."/>
            <person name="Haridas S."/>
            <person name="LaButti K."/>
            <person name="Ohm R.A."/>
            <person name="Kues U."/>
            <person name="Blanchette R.A."/>
            <person name="Grigoriev I.V."/>
            <person name="Minto R.E."/>
            <person name="Hibbett D.S."/>
        </authorList>
    </citation>
    <scope>NUCLEOTIDE SEQUENCE [LARGE SCALE GENOMIC DNA]</scope>
    <source>
        <strain evidence="3 4">FP15055 ss-10</strain>
    </source>
</reference>
<keyword evidence="2" id="KW-0472">Membrane</keyword>
<evidence type="ECO:0000313" key="4">
    <source>
        <dbReference type="Proteomes" id="UP000054007"/>
    </source>
</evidence>
<feature type="transmembrane region" description="Helical" evidence="2">
    <location>
        <begin position="65"/>
        <end position="88"/>
    </location>
</feature>
<evidence type="ECO:0000256" key="1">
    <source>
        <dbReference type="SAM" id="MobiDB-lite"/>
    </source>
</evidence>
<gene>
    <name evidence="3" type="ORF">CYLTODRAFT_164053</name>
</gene>
<feature type="compositionally biased region" description="Basic and acidic residues" evidence="1">
    <location>
        <begin position="397"/>
        <end position="410"/>
    </location>
</feature>
<protein>
    <submittedName>
        <fullName evidence="3">Uncharacterized protein</fullName>
    </submittedName>
</protein>
<dbReference type="Proteomes" id="UP000054007">
    <property type="component" value="Unassembled WGS sequence"/>
</dbReference>
<organism evidence="3 4">
    <name type="scientific">Cylindrobasidium torrendii FP15055 ss-10</name>
    <dbReference type="NCBI Taxonomy" id="1314674"/>
    <lineage>
        <taxon>Eukaryota</taxon>
        <taxon>Fungi</taxon>
        <taxon>Dikarya</taxon>
        <taxon>Basidiomycota</taxon>
        <taxon>Agaricomycotina</taxon>
        <taxon>Agaricomycetes</taxon>
        <taxon>Agaricomycetidae</taxon>
        <taxon>Agaricales</taxon>
        <taxon>Marasmiineae</taxon>
        <taxon>Physalacriaceae</taxon>
        <taxon>Cylindrobasidium</taxon>
    </lineage>
</organism>
<feature type="transmembrane region" description="Helical" evidence="2">
    <location>
        <begin position="142"/>
        <end position="160"/>
    </location>
</feature>
<name>A0A0D7AWP5_9AGAR</name>
<feature type="region of interest" description="Disordered" evidence="1">
    <location>
        <begin position="219"/>
        <end position="264"/>
    </location>
</feature>
<feature type="transmembrane region" description="Helical" evidence="2">
    <location>
        <begin position="31"/>
        <end position="53"/>
    </location>
</feature>
<sequence length="521" mass="57147">MRITRLFLNLTIVFSGGSLHRFNTIDAQLNMFYHFNGNISWLLGASVVLWRAFALFTDNPRHRAYALAFPALTLICGLVLSFFVIWTFYAGGAFHVPYRIVYGLSFLANVISTGIIGWIAWKHRQTLRKTLGERYRRTMTEGVMLILVESGIVYIVLYIIRTIAWIEPMSPVSGLAIFIDILGPSIDQLCCLHPAAVIILVNLRQSMADGKAEVSLNLQSPGFPTTPNSRSPSDTVVGSPWSTSKGLSKGSLTFNPPSAKVEPTTLKGANATKTAPTFAPFGTFRSTPPTVAEEDEPMLFGGHQPQDEPVMQESFLQSRLESFGYSKQASFAPRGRRGPYSPPPVQTHMRSPSSFSLGLRDFSPRRPGYEPQQAFVDEQGMKLAQYAASRGQGSRQPSREDKSSHQRSDSRLGLLSGHQYTRSESTMGHARTDSAATKADSAVLRAESVLGSYDARRLETPSPGAESMVRMLPRSVGTPPGLRVMRTASPQSSVMSPLSGFSTLPKTSESIVAPLPKKGYF</sequence>
<accession>A0A0D7AWP5</accession>
<feature type="region of interest" description="Disordered" evidence="1">
    <location>
        <begin position="386"/>
        <end position="415"/>
    </location>
</feature>
<keyword evidence="2" id="KW-0812">Transmembrane</keyword>
<evidence type="ECO:0000256" key="2">
    <source>
        <dbReference type="SAM" id="Phobius"/>
    </source>
</evidence>
<dbReference type="AlphaFoldDB" id="A0A0D7AWP5"/>
<feature type="transmembrane region" description="Helical" evidence="2">
    <location>
        <begin position="100"/>
        <end position="121"/>
    </location>
</feature>
<feature type="region of interest" description="Disordered" evidence="1">
    <location>
        <begin position="327"/>
        <end position="370"/>
    </location>
</feature>
<proteinExistence type="predicted"/>
<dbReference type="OrthoDB" id="2744793at2759"/>
<dbReference type="EMBL" id="KN880748">
    <property type="protein sequence ID" value="KIY62793.1"/>
    <property type="molecule type" value="Genomic_DNA"/>
</dbReference>
<keyword evidence="4" id="KW-1185">Reference proteome</keyword>
<keyword evidence="2" id="KW-1133">Transmembrane helix</keyword>
<evidence type="ECO:0000313" key="3">
    <source>
        <dbReference type="EMBL" id="KIY62793.1"/>
    </source>
</evidence>
<feature type="compositionally biased region" description="Polar residues" evidence="1">
    <location>
        <begin position="219"/>
        <end position="256"/>
    </location>
</feature>